<name>A0A7C5RE23_9DEIN</name>
<gene>
    <name evidence="1" type="ORF">ENM28_02595</name>
</gene>
<accession>A0A7C5RE23</accession>
<sequence>MEVRVLEGRADLIAALEESRRLARPVRVDPPAKVRLTEEGKDGEVRLAWEREEEVLLLVTVPGKVSRGVRAPAAELGSAALLLEEMARVL</sequence>
<dbReference type="EMBL" id="DRXE01000093">
    <property type="protein sequence ID" value="HHM67604.1"/>
    <property type="molecule type" value="Genomic_DNA"/>
</dbReference>
<comment type="caution">
    <text evidence="1">The sequence shown here is derived from an EMBL/GenBank/DDBJ whole genome shotgun (WGS) entry which is preliminary data.</text>
</comment>
<dbReference type="AlphaFoldDB" id="A0A7C5RE23"/>
<protein>
    <submittedName>
        <fullName evidence="1">Uncharacterized protein</fullName>
    </submittedName>
</protein>
<reference evidence="1" key="1">
    <citation type="journal article" date="2020" name="mSystems">
        <title>Genome- and Community-Level Interaction Insights into Carbon Utilization and Element Cycling Functions of Hydrothermarchaeota in Hydrothermal Sediment.</title>
        <authorList>
            <person name="Zhou Z."/>
            <person name="Liu Y."/>
            <person name="Xu W."/>
            <person name="Pan J."/>
            <person name="Luo Z.H."/>
            <person name="Li M."/>
        </authorList>
    </citation>
    <scope>NUCLEOTIDE SEQUENCE [LARGE SCALE GENOMIC DNA]</scope>
    <source>
        <strain evidence="1">SpSt-1071</strain>
    </source>
</reference>
<proteinExistence type="predicted"/>
<evidence type="ECO:0000313" key="1">
    <source>
        <dbReference type="EMBL" id="HHM67604.1"/>
    </source>
</evidence>
<organism evidence="1">
    <name type="scientific">Thermus caliditerrae</name>
    <dbReference type="NCBI Taxonomy" id="1330700"/>
    <lineage>
        <taxon>Bacteria</taxon>
        <taxon>Thermotogati</taxon>
        <taxon>Deinococcota</taxon>
        <taxon>Deinococci</taxon>
        <taxon>Thermales</taxon>
        <taxon>Thermaceae</taxon>
        <taxon>Thermus</taxon>
    </lineage>
</organism>